<name>A0A502DM87_9MYCO</name>
<sequence length="112" mass="12475">MCTNRDDEFDMHSEAEPYCSHQVTKVNVIPEADVVKCQACVNATRSFTHGQFTTVQLGELERLHDGVEIAVETWHGPGSHWREQKIPITSDTARSLAAALIRAADIEQGLTR</sequence>
<dbReference type="RefSeq" id="WP_140699520.1">
    <property type="nucleotide sequence ID" value="NZ_RCZG01000023.1"/>
</dbReference>
<evidence type="ECO:0000313" key="2">
    <source>
        <dbReference type="Proteomes" id="UP000320095"/>
    </source>
</evidence>
<evidence type="ECO:0000313" key="1">
    <source>
        <dbReference type="EMBL" id="TPG26174.1"/>
    </source>
</evidence>
<protein>
    <submittedName>
        <fullName evidence="1">Uncharacterized protein</fullName>
    </submittedName>
</protein>
<accession>A0A502DM87</accession>
<dbReference type="AlphaFoldDB" id="A0A502DM87"/>
<gene>
    <name evidence="1" type="ORF">EAH80_29330</name>
</gene>
<proteinExistence type="predicted"/>
<dbReference type="EMBL" id="RCZG01000023">
    <property type="protein sequence ID" value="TPG26174.1"/>
    <property type="molecule type" value="Genomic_DNA"/>
</dbReference>
<dbReference type="Proteomes" id="UP000320095">
    <property type="component" value="Unassembled WGS sequence"/>
</dbReference>
<organism evidence="1 2">
    <name type="scientific">Mycolicibacterium hodleri</name>
    <dbReference type="NCBI Taxonomy" id="49897"/>
    <lineage>
        <taxon>Bacteria</taxon>
        <taxon>Bacillati</taxon>
        <taxon>Actinomycetota</taxon>
        <taxon>Actinomycetes</taxon>
        <taxon>Mycobacteriales</taxon>
        <taxon>Mycobacteriaceae</taxon>
        <taxon>Mycolicibacterium</taxon>
    </lineage>
</organism>
<reference evidence="1 2" key="1">
    <citation type="journal article" date="2019" name="Environ. Microbiol.">
        <title>Species interactions and distinct microbial communities in high Arctic permafrost affected cryosols are associated with the CH4 and CO2 gas fluxes.</title>
        <authorList>
            <person name="Altshuler I."/>
            <person name="Hamel J."/>
            <person name="Turney S."/>
            <person name="Magnuson E."/>
            <person name="Levesque R."/>
            <person name="Greer C."/>
            <person name="Whyte L.G."/>
        </authorList>
    </citation>
    <scope>NUCLEOTIDE SEQUENCE [LARGE SCALE GENOMIC DNA]</scope>
    <source>
        <strain evidence="1 2">S5.20</strain>
    </source>
</reference>
<comment type="caution">
    <text evidence="1">The sequence shown here is derived from an EMBL/GenBank/DDBJ whole genome shotgun (WGS) entry which is preliminary data.</text>
</comment>
<keyword evidence="2" id="KW-1185">Reference proteome</keyword>